<feature type="region of interest" description="Disordered" evidence="1">
    <location>
        <begin position="421"/>
        <end position="462"/>
    </location>
</feature>
<feature type="region of interest" description="Disordered" evidence="1">
    <location>
        <begin position="1"/>
        <end position="157"/>
    </location>
</feature>
<dbReference type="EMBL" id="GG684654">
    <property type="protein sequence ID" value="EER00870.1"/>
    <property type="molecule type" value="Genomic_DNA"/>
</dbReference>
<gene>
    <name evidence="2" type="ORF">Pmar_PMAR002940</name>
</gene>
<dbReference type="InParanoid" id="C5LQY5"/>
<dbReference type="Proteomes" id="UP000007800">
    <property type="component" value="Unassembled WGS sequence"/>
</dbReference>
<proteinExistence type="predicted"/>
<keyword evidence="3" id="KW-1185">Reference proteome</keyword>
<evidence type="ECO:0000256" key="1">
    <source>
        <dbReference type="SAM" id="MobiDB-lite"/>
    </source>
</evidence>
<feature type="compositionally biased region" description="Basic and acidic residues" evidence="1">
    <location>
        <begin position="730"/>
        <end position="749"/>
    </location>
</feature>
<protein>
    <submittedName>
        <fullName evidence="2">Uncharacterized protein</fullName>
    </submittedName>
</protein>
<feature type="region of interest" description="Disordered" evidence="1">
    <location>
        <begin position="777"/>
        <end position="902"/>
    </location>
</feature>
<evidence type="ECO:0000313" key="3">
    <source>
        <dbReference type="Proteomes" id="UP000007800"/>
    </source>
</evidence>
<feature type="compositionally biased region" description="Basic and acidic residues" evidence="1">
    <location>
        <begin position="650"/>
        <end position="671"/>
    </location>
</feature>
<feature type="compositionally biased region" description="Basic and acidic residues" evidence="1">
    <location>
        <begin position="574"/>
        <end position="604"/>
    </location>
</feature>
<dbReference type="AlphaFoldDB" id="C5LQY5"/>
<accession>C5LQY5</accession>
<feature type="compositionally biased region" description="Low complexity" evidence="1">
    <location>
        <begin position="14"/>
        <end position="45"/>
    </location>
</feature>
<name>C5LQY5_PERM5</name>
<feature type="compositionally biased region" description="Low complexity" evidence="1">
    <location>
        <begin position="442"/>
        <end position="455"/>
    </location>
</feature>
<dbReference type="OrthoDB" id="448539at2759"/>
<sequence>MATTMPLMGTSVMQPSGSAAGKGAGSPPQQWQQQVQGRPHPQSQQSFNAHTPRYSVPDQQGPSTPQRGQAVAQAGRPEPLVVASPSGAMPGPNTPASRPGMTHPGMARSGSRYDQRQRKGKGGKGVANSNAQGVSRADQVVPQRMPAQGGGPRATSSDQILAHPQTAVLNAATTVGAPTAAAPAPTVPARIAISDTRKPASSTGPKYSELMASVLPPLRPGEAEFVLELWTDKRARLPLRSTVLSSRWQSSPEHTCRHQMQIFPRGYQLKDLPAAQRKPTDSWLAVNVVVEDGQKPQSPFVGAAYPWAPQPLSKQVMLWIPNYKSPSTSIIRYGPGVFSKDQPTLGWSGLLDLQSDPSKLIDAGWIDSSGKLVVRSMVVDTEKEVVVKVAFTSSWLKTKQEVADAQAKLKLQQQLELDREAEAARRTARELALASSKPTPSPRGSASPGVAAPAGTVQGPQERKWIAPAFPNQEVLNESRENGGNDRDGPHASAEEPYQRQHTADRAPQEAHRSSGNRGRRGGRNRNGKQEVITVVTHKPGQEKDMIGMTAGAQEGQGVADASMGSGWAAVTSEEDKKRKSLEEVEAHERRLYDESPKPVERSRVSTYDARPVSKRPRSMGGQSLGTPTRSNPSKVKRESWEGYGGGGWDGDRSKRRSEGQWEKAEWEEPRSGPGDKMVDAWKAEETRAGEDSWRSTPRQSAAAEWTKCEVPKESWEEKEVANYGSIKPGPRERVYDMRKQSTAVEKETPLNSLETTNQQGSRYMMKEEVGTFAIYGASSAPSDPSFPPVRGWRRTSSTSRNDFSQDDLKPLVRDQPPRSQSVSGVADRPAVSLRPRSAQEMSINDDRPTPGPSRKQRRRSGGTPARARPLPSKQRPSHGHMVYDRPAGHDMAYYQRQASRR</sequence>
<feature type="compositionally biased region" description="Basic and acidic residues" evidence="1">
    <location>
        <begin position="707"/>
        <end position="721"/>
    </location>
</feature>
<reference evidence="2 3" key="1">
    <citation type="submission" date="2008-07" db="EMBL/GenBank/DDBJ databases">
        <authorList>
            <person name="El-Sayed N."/>
            <person name="Caler E."/>
            <person name="Inman J."/>
            <person name="Amedeo P."/>
            <person name="Hass B."/>
            <person name="Wortman J."/>
        </authorList>
    </citation>
    <scope>NUCLEOTIDE SEQUENCE [LARGE SCALE GENOMIC DNA]</scope>
    <source>
        <strain evidence="3">ATCC 50983 / TXsc</strain>
    </source>
</reference>
<feature type="compositionally biased region" description="Basic and acidic residues" evidence="1">
    <location>
        <begin position="477"/>
        <end position="513"/>
    </location>
</feature>
<feature type="compositionally biased region" description="Basic and acidic residues" evidence="1">
    <location>
        <begin position="807"/>
        <end position="817"/>
    </location>
</feature>
<dbReference type="GeneID" id="9044060"/>
<feature type="compositionally biased region" description="Polar residues" evidence="1">
    <location>
        <begin position="750"/>
        <end position="762"/>
    </location>
</feature>
<dbReference type="RefSeq" id="XP_002768152.1">
    <property type="nucleotide sequence ID" value="XM_002768106.1"/>
</dbReference>
<feature type="compositionally biased region" description="Basic residues" evidence="1">
    <location>
        <begin position="518"/>
        <end position="527"/>
    </location>
</feature>
<feature type="region of interest" description="Disordered" evidence="1">
    <location>
        <begin position="477"/>
        <end position="765"/>
    </location>
</feature>
<evidence type="ECO:0000313" key="2">
    <source>
        <dbReference type="EMBL" id="EER00870.1"/>
    </source>
</evidence>
<feature type="compositionally biased region" description="Polar residues" evidence="1">
    <location>
        <begin position="57"/>
        <end position="67"/>
    </location>
</feature>
<feature type="compositionally biased region" description="Basic and acidic residues" evidence="1">
    <location>
        <begin position="677"/>
        <end position="694"/>
    </location>
</feature>
<feature type="compositionally biased region" description="Polar residues" evidence="1">
    <location>
        <begin position="621"/>
        <end position="634"/>
    </location>
</feature>
<organism evidence="3">
    <name type="scientific">Perkinsus marinus (strain ATCC 50983 / TXsc)</name>
    <dbReference type="NCBI Taxonomy" id="423536"/>
    <lineage>
        <taxon>Eukaryota</taxon>
        <taxon>Sar</taxon>
        <taxon>Alveolata</taxon>
        <taxon>Perkinsozoa</taxon>
        <taxon>Perkinsea</taxon>
        <taxon>Perkinsida</taxon>
        <taxon>Perkinsidae</taxon>
        <taxon>Perkinsus</taxon>
    </lineage>
</organism>